<gene>
    <name evidence="1" type="ORF">Pla100_54760</name>
</gene>
<keyword evidence="2" id="KW-1185">Reference proteome</keyword>
<dbReference type="Proteomes" id="UP000316213">
    <property type="component" value="Unassembled WGS sequence"/>
</dbReference>
<evidence type="ECO:0000313" key="2">
    <source>
        <dbReference type="Proteomes" id="UP000316213"/>
    </source>
</evidence>
<protein>
    <submittedName>
        <fullName evidence="1">Uncharacterized protein</fullName>
    </submittedName>
</protein>
<evidence type="ECO:0000313" key="1">
    <source>
        <dbReference type="EMBL" id="TWT89547.1"/>
    </source>
</evidence>
<name>A0A5C5ZRK9_9BACT</name>
<sequence>MALHRSLRFKRLVDNAEHAEAQRFANSGPMPATSRGGPLRLGELCVSISSTRNSASFELPYNLAKNRCRVKFVLRYRTLTHQSSDLRTFSNLKLHRYVHPHCDSLSSMPTTHESSSAGDSFAGQMCILRGDASTLRDRFDFAANRPTIGGASSQPRHETFRLVRRRTGPLPSEQIPNANSRLHMARPAIAGSSFERAVSLPFRPGCPGEFIEIQKRNSCLGLGHRRRDASIAYPVLRFAGHVFEDADRRGQACSDCRDA</sequence>
<dbReference type="EMBL" id="SJPM01000017">
    <property type="protein sequence ID" value="TWT89547.1"/>
    <property type="molecule type" value="Genomic_DNA"/>
</dbReference>
<organism evidence="1 2">
    <name type="scientific">Neorhodopirellula pilleata</name>
    <dbReference type="NCBI Taxonomy" id="2714738"/>
    <lineage>
        <taxon>Bacteria</taxon>
        <taxon>Pseudomonadati</taxon>
        <taxon>Planctomycetota</taxon>
        <taxon>Planctomycetia</taxon>
        <taxon>Pirellulales</taxon>
        <taxon>Pirellulaceae</taxon>
        <taxon>Neorhodopirellula</taxon>
    </lineage>
</organism>
<reference evidence="1 2" key="1">
    <citation type="submission" date="2019-02" db="EMBL/GenBank/DDBJ databases">
        <title>Deep-cultivation of Planctomycetes and their phenomic and genomic characterization uncovers novel biology.</title>
        <authorList>
            <person name="Wiegand S."/>
            <person name="Jogler M."/>
            <person name="Boedeker C."/>
            <person name="Pinto D."/>
            <person name="Vollmers J."/>
            <person name="Rivas-Marin E."/>
            <person name="Kohn T."/>
            <person name="Peeters S.H."/>
            <person name="Heuer A."/>
            <person name="Rast P."/>
            <person name="Oberbeckmann S."/>
            <person name="Bunk B."/>
            <person name="Jeske O."/>
            <person name="Meyerdierks A."/>
            <person name="Storesund J.E."/>
            <person name="Kallscheuer N."/>
            <person name="Luecker S."/>
            <person name="Lage O.M."/>
            <person name="Pohl T."/>
            <person name="Merkel B.J."/>
            <person name="Hornburger P."/>
            <person name="Mueller R.-W."/>
            <person name="Bruemmer F."/>
            <person name="Labrenz M."/>
            <person name="Spormann A.M."/>
            <person name="Op Den Camp H."/>
            <person name="Overmann J."/>
            <person name="Amann R."/>
            <person name="Jetten M.S.M."/>
            <person name="Mascher T."/>
            <person name="Medema M.H."/>
            <person name="Devos D.P."/>
            <person name="Kaster A.-K."/>
            <person name="Ovreas L."/>
            <person name="Rohde M."/>
            <person name="Galperin M.Y."/>
            <person name="Jogler C."/>
        </authorList>
    </citation>
    <scope>NUCLEOTIDE SEQUENCE [LARGE SCALE GENOMIC DNA]</scope>
    <source>
        <strain evidence="1 2">Pla100</strain>
    </source>
</reference>
<accession>A0A5C5ZRK9</accession>
<comment type="caution">
    <text evidence="1">The sequence shown here is derived from an EMBL/GenBank/DDBJ whole genome shotgun (WGS) entry which is preliminary data.</text>
</comment>
<proteinExistence type="predicted"/>
<dbReference type="AlphaFoldDB" id="A0A5C5ZRK9"/>